<organism evidence="2 3">
    <name type="scientific">Aspergillus bertholletiae</name>
    <dbReference type="NCBI Taxonomy" id="1226010"/>
    <lineage>
        <taxon>Eukaryota</taxon>
        <taxon>Fungi</taxon>
        <taxon>Dikarya</taxon>
        <taxon>Ascomycota</taxon>
        <taxon>Pezizomycotina</taxon>
        <taxon>Eurotiomycetes</taxon>
        <taxon>Eurotiomycetidae</taxon>
        <taxon>Eurotiales</taxon>
        <taxon>Aspergillaceae</taxon>
        <taxon>Aspergillus</taxon>
        <taxon>Aspergillus subgen. Circumdati</taxon>
    </lineage>
</organism>
<accession>A0A5N7AQZ3</accession>
<sequence length="89" mass="9801">MFEVAPSSCPKRYLSKAYGKITTLLFQTVLLDCSSSFFFLPLLVAALTANAIIIIMIQTNEASVITVFTPKKLYIYNISAVTLPGIHAR</sequence>
<evidence type="ECO:0000313" key="2">
    <source>
        <dbReference type="EMBL" id="KAE8372153.1"/>
    </source>
</evidence>
<keyword evidence="3" id="KW-1185">Reference proteome</keyword>
<evidence type="ECO:0000256" key="1">
    <source>
        <dbReference type="SAM" id="Phobius"/>
    </source>
</evidence>
<gene>
    <name evidence="2" type="ORF">BDV26DRAFT_107936</name>
</gene>
<protein>
    <submittedName>
        <fullName evidence="2">Uncharacterized protein</fullName>
    </submittedName>
</protein>
<keyword evidence="1" id="KW-0812">Transmembrane</keyword>
<evidence type="ECO:0000313" key="3">
    <source>
        <dbReference type="Proteomes" id="UP000326198"/>
    </source>
</evidence>
<name>A0A5N7AQZ3_9EURO</name>
<reference evidence="2 3" key="1">
    <citation type="submission" date="2019-04" db="EMBL/GenBank/DDBJ databases">
        <title>Friends and foes A comparative genomics studyof 23 Aspergillus species from section Flavi.</title>
        <authorList>
            <consortium name="DOE Joint Genome Institute"/>
            <person name="Kjaerbolling I."/>
            <person name="Vesth T."/>
            <person name="Frisvad J.C."/>
            <person name="Nybo J.L."/>
            <person name="Theobald S."/>
            <person name="Kildgaard S."/>
            <person name="Isbrandt T."/>
            <person name="Kuo A."/>
            <person name="Sato A."/>
            <person name="Lyhne E.K."/>
            <person name="Kogle M.E."/>
            <person name="Wiebenga A."/>
            <person name="Kun R.S."/>
            <person name="Lubbers R.J."/>
            <person name="Makela M.R."/>
            <person name="Barry K."/>
            <person name="Chovatia M."/>
            <person name="Clum A."/>
            <person name="Daum C."/>
            <person name="Haridas S."/>
            <person name="He G."/>
            <person name="LaButti K."/>
            <person name="Lipzen A."/>
            <person name="Mondo S."/>
            <person name="Riley R."/>
            <person name="Salamov A."/>
            <person name="Simmons B.A."/>
            <person name="Magnuson J.K."/>
            <person name="Henrissat B."/>
            <person name="Mortensen U.H."/>
            <person name="Larsen T.O."/>
            <person name="Devries R.P."/>
            <person name="Grigoriev I.V."/>
            <person name="Machida M."/>
            <person name="Baker S.E."/>
            <person name="Andersen M.R."/>
        </authorList>
    </citation>
    <scope>NUCLEOTIDE SEQUENCE [LARGE SCALE GENOMIC DNA]</scope>
    <source>
        <strain evidence="2 3">IBT 29228</strain>
    </source>
</reference>
<keyword evidence="1" id="KW-0472">Membrane</keyword>
<dbReference type="EMBL" id="ML736374">
    <property type="protein sequence ID" value="KAE8372153.1"/>
    <property type="molecule type" value="Genomic_DNA"/>
</dbReference>
<dbReference type="Proteomes" id="UP000326198">
    <property type="component" value="Unassembled WGS sequence"/>
</dbReference>
<keyword evidence="1" id="KW-1133">Transmembrane helix</keyword>
<feature type="transmembrane region" description="Helical" evidence="1">
    <location>
        <begin position="37"/>
        <end position="57"/>
    </location>
</feature>
<dbReference type="AlphaFoldDB" id="A0A5N7AQZ3"/>
<proteinExistence type="predicted"/>